<feature type="domain" description="O-antigen ligase-related" evidence="7">
    <location>
        <begin position="234"/>
        <end position="382"/>
    </location>
</feature>
<protein>
    <submittedName>
        <fullName evidence="8">O-Antigen ligase</fullName>
    </submittedName>
</protein>
<evidence type="ECO:0000313" key="8">
    <source>
        <dbReference type="EMBL" id="QEG24615.1"/>
    </source>
</evidence>
<evidence type="ECO:0000256" key="3">
    <source>
        <dbReference type="ARBA" id="ARBA00022989"/>
    </source>
</evidence>
<feature type="transmembrane region" description="Helical" evidence="6">
    <location>
        <begin position="374"/>
        <end position="397"/>
    </location>
</feature>
<reference evidence="8 9" key="1">
    <citation type="submission" date="2019-08" db="EMBL/GenBank/DDBJ databases">
        <title>Deep-cultivation of Planctomycetes and their phenomic and genomic characterization uncovers novel biology.</title>
        <authorList>
            <person name="Wiegand S."/>
            <person name="Jogler M."/>
            <person name="Boedeker C."/>
            <person name="Pinto D."/>
            <person name="Vollmers J."/>
            <person name="Rivas-Marin E."/>
            <person name="Kohn T."/>
            <person name="Peeters S.H."/>
            <person name="Heuer A."/>
            <person name="Rast P."/>
            <person name="Oberbeckmann S."/>
            <person name="Bunk B."/>
            <person name="Jeske O."/>
            <person name="Meyerdierks A."/>
            <person name="Storesund J.E."/>
            <person name="Kallscheuer N."/>
            <person name="Luecker S."/>
            <person name="Lage O.M."/>
            <person name="Pohl T."/>
            <person name="Merkel B.J."/>
            <person name="Hornburger P."/>
            <person name="Mueller R.-W."/>
            <person name="Bruemmer F."/>
            <person name="Labrenz M."/>
            <person name="Spormann A.M."/>
            <person name="Op den Camp H."/>
            <person name="Overmann J."/>
            <person name="Amann R."/>
            <person name="Jetten M.S.M."/>
            <person name="Mascher T."/>
            <person name="Medema M.H."/>
            <person name="Devos D.P."/>
            <person name="Kaster A.-K."/>
            <person name="Ovreas L."/>
            <person name="Rohde M."/>
            <person name="Galperin M.Y."/>
            <person name="Jogler C."/>
        </authorList>
    </citation>
    <scope>NUCLEOTIDE SEQUENCE [LARGE SCALE GENOMIC DNA]</scope>
    <source>
        <strain evidence="8 9">FC18</strain>
    </source>
</reference>
<keyword evidence="2 6" id="KW-0812">Transmembrane</keyword>
<dbReference type="PANTHER" id="PTHR37422">
    <property type="entry name" value="TEICHURONIC ACID BIOSYNTHESIS PROTEIN TUAE"/>
    <property type="match status" value="1"/>
</dbReference>
<comment type="subcellular location">
    <subcellularLocation>
        <location evidence="1">Membrane</location>
        <topology evidence="1">Multi-pass membrane protein</topology>
    </subcellularLocation>
</comment>
<dbReference type="OrthoDB" id="9806320at2"/>
<feature type="transmembrane region" description="Helical" evidence="6">
    <location>
        <begin position="273"/>
        <end position="290"/>
    </location>
</feature>
<evidence type="ECO:0000313" key="9">
    <source>
        <dbReference type="Proteomes" id="UP000322214"/>
    </source>
</evidence>
<dbReference type="Proteomes" id="UP000322214">
    <property type="component" value="Chromosome"/>
</dbReference>
<keyword evidence="4 6" id="KW-0472">Membrane</keyword>
<dbReference type="RefSeq" id="WP_075083820.1">
    <property type="nucleotide sequence ID" value="NZ_CP042912.1"/>
</dbReference>
<dbReference type="GO" id="GO:0016020">
    <property type="term" value="C:membrane"/>
    <property type="evidence" value="ECO:0007669"/>
    <property type="project" value="UniProtKB-SubCell"/>
</dbReference>
<sequence length="481" mass="53137">MPLIVFLLLLVAIVWTLALARVKIPISELQKFSPLHLAALGVVLTGSVFGHDFFHASGGPIPITIDRLLLGGLLVLAAWSWLINRENLRSPNSMDVAIFGVVGILFFSTFTHDYKFSNNLPLSRLLFFYLMPLALYLVVRTAKMSRLDLAVVTFALGGFGVYLALTGIAEVKQFHSIVFPGYIVNSSTREFFGRGRGPFLNPVSNGVFQVIGFCCIWFWWPRSSQRVRFLILGASAIVAIGIYATLTRSVWMTLILVSGVGMWLTTSQSQKGTLVIVGTLAAILLFPVVGDKVLSFKRDKDVSASQMSESAQLRPLFFSVAMRMFEDRPMLGCGFGQYAREKYPYLQDAYTGKQLSKTRGYLQHNVFLAYLTELGLAGLMLLMVMLGVMARSAWVLWLDQKKSLAHRQFGLLLGAMLLGYSVNGMFHDTSIMPMLNTLLFFIAGIVNNIQTAPASESEAISESATTVPTHPSQRRGFPATS</sequence>
<dbReference type="PANTHER" id="PTHR37422:SF23">
    <property type="entry name" value="TEICHURONIC ACID BIOSYNTHESIS PROTEIN TUAE"/>
    <property type="match status" value="1"/>
</dbReference>
<dbReference type="InterPro" id="IPR051533">
    <property type="entry name" value="WaaL-like"/>
</dbReference>
<evidence type="ECO:0000256" key="4">
    <source>
        <dbReference type="ARBA" id="ARBA00023136"/>
    </source>
</evidence>
<dbReference type="STRING" id="980251.GCA_001642875_01033"/>
<keyword evidence="8" id="KW-0436">Ligase</keyword>
<evidence type="ECO:0000256" key="2">
    <source>
        <dbReference type="ARBA" id="ARBA00022692"/>
    </source>
</evidence>
<evidence type="ECO:0000256" key="5">
    <source>
        <dbReference type="SAM" id="MobiDB-lite"/>
    </source>
</evidence>
<evidence type="ECO:0000256" key="1">
    <source>
        <dbReference type="ARBA" id="ARBA00004141"/>
    </source>
</evidence>
<dbReference type="Pfam" id="PF04932">
    <property type="entry name" value="Wzy_C"/>
    <property type="match status" value="1"/>
</dbReference>
<proteinExistence type="predicted"/>
<feature type="compositionally biased region" description="Low complexity" evidence="5">
    <location>
        <begin position="457"/>
        <end position="466"/>
    </location>
</feature>
<accession>A0A5B9PH80</accession>
<feature type="transmembrane region" description="Helical" evidence="6">
    <location>
        <begin position="409"/>
        <end position="426"/>
    </location>
</feature>
<feature type="transmembrane region" description="Helical" evidence="6">
    <location>
        <begin position="61"/>
        <end position="82"/>
    </location>
</feature>
<gene>
    <name evidence="8" type="ORF">MFFC18_45360</name>
</gene>
<dbReference type="KEGG" id="mff:MFFC18_45360"/>
<feature type="transmembrane region" description="Helical" evidence="6">
    <location>
        <begin position="199"/>
        <end position="220"/>
    </location>
</feature>
<dbReference type="GO" id="GO:0016874">
    <property type="term" value="F:ligase activity"/>
    <property type="evidence" value="ECO:0007669"/>
    <property type="project" value="UniProtKB-KW"/>
</dbReference>
<feature type="region of interest" description="Disordered" evidence="5">
    <location>
        <begin position="457"/>
        <end position="481"/>
    </location>
</feature>
<keyword evidence="3 6" id="KW-1133">Transmembrane helix</keyword>
<keyword evidence="9" id="KW-1185">Reference proteome</keyword>
<feature type="transmembrane region" description="Helical" evidence="6">
    <location>
        <begin position="151"/>
        <end position="169"/>
    </location>
</feature>
<dbReference type="AlphaFoldDB" id="A0A5B9PH80"/>
<evidence type="ECO:0000259" key="7">
    <source>
        <dbReference type="Pfam" id="PF04932"/>
    </source>
</evidence>
<dbReference type="InterPro" id="IPR007016">
    <property type="entry name" value="O-antigen_ligase-rel_domated"/>
</dbReference>
<evidence type="ECO:0000256" key="6">
    <source>
        <dbReference type="SAM" id="Phobius"/>
    </source>
</evidence>
<feature type="transmembrane region" description="Helical" evidence="6">
    <location>
        <begin position="94"/>
        <end position="110"/>
    </location>
</feature>
<dbReference type="EMBL" id="CP042912">
    <property type="protein sequence ID" value="QEG24615.1"/>
    <property type="molecule type" value="Genomic_DNA"/>
</dbReference>
<organism evidence="8 9">
    <name type="scientific">Mariniblastus fucicola</name>
    <dbReference type="NCBI Taxonomy" id="980251"/>
    <lineage>
        <taxon>Bacteria</taxon>
        <taxon>Pseudomonadati</taxon>
        <taxon>Planctomycetota</taxon>
        <taxon>Planctomycetia</taxon>
        <taxon>Pirellulales</taxon>
        <taxon>Pirellulaceae</taxon>
        <taxon>Mariniblastus</taxon>
    </lineage>
</organism>
<feature type="transmembrane region" description="Helical" evidence="6">
    <location>
        <begin position="227"/>
        <end position="244"/>
    </location>
</feature>
<name>A0A5B9PH80_9BACT</name>
<feature type="transmembrane region" description="Helical" evidence="6">
    <location>
        <begin position="122"/>
        <end position="139"/>
    </location>
</feature>